<protein>
    <submittedName>
        <fullName evidence="1">Uncharacterized protein</fullName>
    </submittedName>
</protein>
<evidence type="ECO:0000313" key="2">
    <source>
        <dbReference type="Proteomes" id="UP000054988"/>
    </source>
</evidence>
<proteinExistence type="predicted"/>
<name>A0A0W0F8E3_MONRR</name>
<gene>
    <name evidence="1" type="ORF">WG66_14908</name>
</gene>
<dbReference type="AlphaFoldDB" id="A0A0W0F8E3"/>
<accession>A0A0W0F8E3</accession>
<organism evidence="1 2">
    <name type="scientific">Moniliophthora roreri</name>
    <name type="common">Frosty pod rot fungus</name>
    <name type="synonym">Monilia roreri</name>
    <dbReference type="NCBI Taxonomy" id="221103"/>
    <lineage>
        <taxon>Eukaryota</taxon>
        <taxon>Fungi</taxon>
        <taxon>Dikarya</taxon>
        <taxon>Basidiomycota</taxon>
        <taxon>Agaricomycotina</taxon>
        <taxon>Agaricomycetes</taxon>
        <taxon>Agaricomycetidae</taxon>
        <taxon>Agaricales</taxon>
        <taxon>Marasmiineae</taxon>
        <taxon>Marasmiaceae</taxon>
        <taxon>Moniliophthora</taxon>
    </lineage>
</organism>
<sequence>MARRAEIFSGVDSAVVEDIWYLRVPFTFDTSGITARIDQLKSKKVRRPNGFLPKEEQELAGLDTQLAHRNSLNFIRDVFEVDYFARSQEQGKAYALLEKRFALRGCTTESFDRAADPESIAFARNDTNFVENNQDWTGRKPDVINASLSRIEEVRKVRPYKDVATDLASYTPTEQYKWDDIHSCWVFQTTNSKQNAEQLDQIYNAGVGSYLSHENWVTLNAEIGQGSVPRPGSTVQQVERARENISQRGLEAIRDHGGRETARQRRVEHLVKAEEGQERLLP</sequence>
<reference evidence="1 2" key="1">
    <citation type="submission" date="2015-12" db="EMBL/GenBank/DDBJ databases">
        <title>Draft genome sequence of Moniliophthora roreri, the causal agent of frosty pod rot of cacao.</title>
        <authorList>
            <person name="Aime M.C."/>
            <person name="Diaz-Valderrama J.R."/>
            <person name="Kijpornyongpan T."/>
            <person name="Phillips-Mora W."/>
        </authorList>
    </citation>
    <scope>NUCLEOTIDE SEQUENCE [LARGE SCALE GENOMIC DNA]</scope>
    <source>
        <strain evidence="1 2">MCA 2952</strain>
    </source>
</reference>
<dbReference type="EMBL" id="LATX01002219">
    <property type="protein sequence ID" value="KTB32516.1"/>
    <property type="molecule type" value="Genomic_DNA"/>
</dbReference>
<dbReference type="Proteomes" id="UP000054988">
    <property type="component" value="Unassembled WGS sequence"/>
</dbReference>
<comment type="caution">
    <text evidence="1">The sequence shown here is derived from an EMBL/GenBank/DDBJ whole genome shotgun (WGS) entry which is preliminary data.</text>
</comment>
<evidence type="ECO:0000313" key="1">
    <source>
        <dbReference type="EMBL" id="KTB32516.1"/>
    </source>
</evidence>